<reference evidence="2" key="1">
    <citation type="submission" date="2023-07" db="EMBL/GenBank/DDBJ databases">
        <title>Chromosome-level Genome Assembly of Striped Snakehead (Channa striata).</title>
        <authorList>
            <person name="Liu H."/>
        </authorList>
    </citation>
    <scope>NUCLEOTIDE SEQUENCE</scope>
    <source>
        <strain evidence="2">Gz</strain>
        <tissue evidence="2">Muscle</tissue>
    </source>
</reference>
<evidence type="ECO:0000313" key="2">
    <source>
        <dbReference type="EMBL" id="KAK2830075.1"/>
    </source>
</evidence>
<feature type="region of interest" description="Disordered" evidence="1">
    <location>
        <begin position="1"/>
        <end position="34"/>
    </location>
</feature>
<protein>
    <submittedName>
        <fullName evidence="2">Uncharacterized protein</fullName>
    </submittedName>
</protein>
<feature type="compositionally biased region" description="Polar residues" evidence="1">
    <location>
        <begin position="124"/>
        <end position="144"/>
    </location>
</feature>
<accession>A0AA88S7K7</accession>
<dbReference type="Proteomes" id="UP001187415">
    <property type="component" value="Unassembled WGS sequence"/>
</dbReference>
<keyword evidence="3" id="KW-1185">Reference proteome</keyword>
<name>A0AA88S7K7_CHASR</name>
<comment type="caution">
    <text evidence="2">The sequence shown here is derived from an EMBL/GenBank/DDBJ whole genome shotgun (WGS) entry which is preliminary data.</text>
</comment>
<dbReference type="AlphaFoldDB" id="A0AA88S7K7"/>
<feature type="region of interest" description="Disordered" evidence="1">
    <location>
        <begin position="114"/>
        <end position="146"/>
    </location>
</feature>
<sequence length="333" mass="36786">MLHLNGQNLRPPAKNVCNSKTPGHHLSATHGKDAGGTAQLDLLLLKSPRPDLDREAESQPRRHPLKLAPLELPEEVREAQRQKLKFIQQEMTVNEPRTSKVKYCMRQGVVKSTVCPPTSKEPLKTQQQNRFSRPQLSHSNPTEQNADRHLEDMVCRGAPAPLCSKQAPLLLSPRVKARAECGREAACQNPSTLQWEAGRRRLRLGRAQCLEEDQCNSNTSTGGPSREKGKLALGVQGKGQRAGMAPRVQPHTGKGIDELSASSREHGSVTKSHQEECSQQSARCTLDRLLAEGGSGEHALDGVKLSAPNWRLKRKKPLITKQNNAVHLEHLQL</sequence>
<organism evidence="2 3">
    <name type="scientific">Channa striata</name>
    <name type="common">Snakehead murrel</name>
    <name type="synonym">Ophicephalus striatus</name>
    <dbReference type="NCBI Taxonomy" id="64152"/>
    <lineage>
        <taxon>Eukaryota</taxon>
        <taxon>Metazoa</taxon>
        <taxon>Chordata</taxon>
        <taxon>Craniata</taxon>
        <taxon>Vertebrata</taxon>
        <taxon>Euteleostomi</taxon>
        <taxon>Actinopterygii</taxon>
        <taxon>Neopterygii</taxon>
        <taxon>Teleostei</taxon>
        <taxon>Neoteleostei</taxon>
        <taxon>Acanthomorphata</taxon>
        <taxon>Anabantaria</taxon>
        <taxon>Anabantiformes</taxon>
        <taxon>Channoidei</taxon>
        <taxon>Channidae</taxon>
        <taxon>Channa</taxon>
    </lineage>
</organism>
<gene>
    <name evidence="2" type="ORF">Q5P01_018006</name>
</gene>
<feature type="region of interest" description="Disordered" evidence="1">
    <location>
        <begin position="235"/>
        <end position="267"/>
    </location>
</feature>
<proteinExistence type="predicted"/>
<dbReference type="EMBL" id="JAUPFM010000014">
    <property type="protein sequence ID" value="KAK2830075.1"/>
    <property type="molecule type" value="Genomic_DNA"/>
</dbReference>
<evidence type="ECO:0000256" key="1">
    <source>
        <dbReference type="SAM" id="MobiDB-lite"/>
    </source>
</evidence>
<evidence type="ECO:0000313" key="3">
    <source>
        <dbReference type="Proteomes" id="UP001187415"/>
    </source>
</evidence>